<dbReference type="PANTHER" id="PTHR30461:SF2">
    <property type="entry name" value="SERINE RECOMBINASE PINE-RELATED"/>
    <property type="match status" value="1"/>
</dbReference>
<dbReference type="CDD" id="cd00569">
    <property type="entry name" value="HTH_Hin_like"/>
    <property type="match status" value="1"/>
</dbReference>
<keyword evidence="4" id="KW-0238">DNA-binding</keyword>
<dbReference type="InterPro" id="IPR006119">
    <property type="entry name" value="Resolv_N"/>
</dbReference>
<dbReference type="SUPFAM" id="SSF46689">
    <property type="entry name" value="Homeodomain-like"/>
    <property type="match status" value="1"/>
</dbReference>
<dbReference type="PROSITE" id="PS51736">
    <property type="entry name" value="RECOMBINASES_3"/>
    <property type="match status" value="1"/>
</dbReference>
<evidence type="ECO:0000256" key="5">
    <source>
        <dbReference type="ARBA" id="ARBA00023172"/>
    </source>
</evidence>
<feature type="domain" description="Resolvase/invertase-type recombinase catalytic" evidence="8">
    <location>
        <begin position="2"/>
        <end position="135"/>
    </location>
</feature>
<proteinExistence type="inferred from homology"/>
<dbReference type="Gene3D" id="3.40.50.1390">
    <property type="entry name" value="Resolvase, N-terminal catalytic domain"/>
    <property type="match status" value="1"/>
</dbReference>
<comment type="caution">
    <text evidence="9">The sequence shown here is derived from an EMBL/GenBank/DDBJ whole genome shotgun (WGS) entry which is preliminary data.</text>
</comment>
<dbReference type="AlphaFoldDB" id="A0A0D1KV64"/>
<keyword evidence="5" id="KW-0233">DNA recombination</keyword>
<dbReference type="PROSITE" id="PS00398">
    <property type="entry name" value="RECOMBINASES_2"/>
    <property type="match status" value="1"/>
</dbReference>
<dbReference type="InterPro" id="IPR006118">
    <property type="entry name" value="Recombinase_CS"/>
</dbReference>
<dbReference type="PROSITE" id="PS00397">
    <property type="entry name" value="RECOMBINASES_1"/>
    <property type="match status" value="1"/>
</dbReference>
<evidence type="ECO:0000256" key="1">
    <source>
        <dbReference type="ARBA" id="ARBA00009913"/>
    </source>
</evidence>
<keyword evidence="2" id="KW-0229">DNA integration</keyword>
<accession>A0A0D1KV64</accession>
<keyword evidence="3" id="KW-0230">DNA invertase</keyword>
<dbReference type="SUPFAM" id="SSF53041">
    <property type="entry name" value="Resolvase-like"/>
    <property type="match status" value="1"/>
</dbReference>
<comment type="similarity">
    <text evidence="1">Belongs to the site-specific recombinase resolvase family.</text>
</comment>
<dbReference type="GO" id="GO:0000150">
    <property type="term" value="F:DNA strand exchange activity"/>
    <property type="evidence" value="ECO:0007669"/>
    <property type="project" value="UniProtKB-KW"/>
</dbReference>
<dbReference type="SMART" id="SM00857">
    <property type="entry name" value="Resolvase"/>
    <property type="match status" value="1"/>
</dbReference>
<dbReference type="Gene3D" id="1.10.10.60">
    <property type="entry name" value="Homeodomain-like"/>
    <property type="match status" value="1"/>
</dbReference>
<dbReference type="GO" id="GO:0003677">
    <property type="term" value="F:DNA binding"/>
    <property type="evidence" value="ECO:0007669"/>
    <property type="project" value="UniProtKB-KW"/>
</dbReference>
<evidence type="ECO:0000313" key="9">
    <source>
        <dbReference type="EMBL" id="KIU28274.1"/>
    </source>
</evidence>
<evidence type="ECO:0000313" key="10">
    <source>
        <dbReference type="Proteomes" id="UP000033203"/>
    </source>
</evidence>
<dbReference type="InterPro" id="IPR009057">
    <property type="entry name" value="Homeodomain-like_sf"/>
</dbReference>
<dbReference type="FunFam" id="3.40.50.1390:FF:000001">
    <property type="entry name" value="DNA recombinase"/>
    <property type="match status" value="1"/>
</dbReference>
<organism evidence="9 10">
    <name type="scientific">Sphingomonas melonis</name>
    <dbReference type="NCBI Taxonomy" id="152682"/>
    <lineage>
        <taxon>Bacteria</taxon>
        <taxon>Pseudomonadati</taxon>
        <taxon>Pseudomonadota</taxon>
        <taxon>Alphaproteobacteria</taxon>
        <taxon>Sphingomonadales</taxon>
        <taxon>Sphingomonadaceae</taxon>
        <taxon>Sphingomonas</taxon>
    </lineage>
</organism>
<evidence type="ECO:0000256" key="7">
    <source>
        <dbReference type="PROSITE-ProRule" id="PRU10137"/>
    </source>
</evidence>
<name>A0A0D1KV64_9SPHN</name>
<evidence type="ECO:0000256" key="4">
    <source>
        <dbReference type="ARBA" id="ARBA00023125"/>
    </source>
</evidence>
<dbReference type="Pfam" id="PF00239">
    <property type="entry name" value="Resolvase"/>
    <property type="match status" value="1"/>
</dbReference>
<dbReference type="PANTHER" id="PTHR30461">
    <property type="entry name" value="DNA-INVERTASE FROM LAMBDOID PROPHAGE"/>
    <property type="match status" value="1"/>
</dbReference>
<evidence type="ECO:0000256" key="3">
    <source>
        <dbReference type="ARBA" id="ARBA00023100"/>
    </source>
</evidence>
<gene>
    <name evidence="9" type="ORF">SR41_08510</name>
</gene>
<dbReference type="PATRIC" id="fig|1549858.7.peg.611"/>
<evidence type="ECO:0000256" key="6">
    <source>
        <dbReference type="PIRSR" id="PIRSR606118-50"/>
    </source>
</evidence>
<dbReference type="EMBL" id="JXTP01000033">
    <property type="protein sequence ID" value="KIU28274.1"/>
    <property type="molecule type" value="Genomic_DNA"/>
</dbReference>
<reference evidence="9 10" key="1">
    <citation type="submission" date="2015-01" db="EMBL/GenBank/DDBJ databases">
        <title>Genome of Sphingomonas taxi strain 30a.</title>
        <authorList>
            <person name="Eevers N."/>
            <person name="Van Hamme J."/>
            <person name="Bottos E."/>
            <person name="Weyens N."/>
            <person name="Vangronsveld J."/>
        </authorList>
    </citation>
    <scope>NUCLEOTIDE SEQUENCE [LARGE SCALE GENOMIC DNA]</scope>
    <source>
        <strain evidence="9 10">30a</strain>
    </source>
</reference>
<evidence type="ECO:0000259" key="8">
    <source>
        <dbReference type="PROSITE" id="PS51736"/>
    </source>
</evidence>
<dbReference type="InterPro" id="IPR036162">
    <property type="entry name" value="Resolvase-like_N_sf"/>
</dbReference>
<protein>
    <submittedName>
        <fullName evidence="9">Invertase</fullName>
    </submittedName>
</protein>
<dbReference type="GO" id="GO:0015074">
    <property type="term" value="P:DNA integration"/>
    <property type="evidence" value="ECO:0007669"/>
    <property type="project" value="UniProtKB-KW"/>
</dbReference>
<dbReference type="Proteomes" id="UP000033203">
    <property type="component" value="Unassembled WGS sequence"/>
</dbReference>
<dbReference type="CDD" id="cd03768">
    <property type="entry name" value="SR_ResInv"/>
    <property type="match status" value="1"/>
</dbReference>
<dbReference type="SMR" id="A0A0D1KV64"/>
<sequence>MALIGYARVSTGDQKLALQHDALNAAGCERTFDDHASGARTDRPGLAEALAYLRAGDTLVVWKLDRLGRSMSHLIEKVGELAARGVGFRSLTEQIDTTTSGGMLVFNIFGSLAQFERDLIRERTNAGLKAARERGSLGGRRPVITPDKLRKARNHIAAGLTVREAATRLKVGKTALYKALEGTAAKTAVKA</sequence>
<feature type="active site" description="O-(5'-phospho-DNA)-serine intermediate" evidence="6 7">
    <location>
        <position position="10"/>
    </location>
</feature>
<dbReference type="InterPro" id="IPR050639">
    <property type="entry name" value="SSR_resolvase"/>
</dbReference>
<evidence type="ECO:0000256" key="2">
    <source>
        <dbReference type="ARBA" id="ARBA00022908"/>
    </source>
</evidence>